<comment type="caution">
    <text evidence="1">The sequence shown here is derived from an EMBL/GenBank/DDBJ whole genome shotgun (WGS) entry which is preliminary data.</text>
</comment>
<evidence type="ECO:0000313" key="1">
    <source>
        <dbReference type="EMBL" id="KAJ8129311.1"/>
    </source>
</evidence>
<dbReference type="EMBL" id="JAPUUL010000800">
    <property type="protein sequence ID" value="KAJ8129311.1"/>
    <property type="molecule type" value="Genomic_DNA"/>
</dbReference>
<sequence>MFHRDTDLKVIVRASGDDPATYMVCASALACASPIWRSMLYRDAARDVTDDARPDQTQILELEGDPKAIGLLFHIVHYDFSHVPKEPTLKQLFELCKSAYQYRCTHLLYPWASQWASFLANFVAEANCYSECHKALFVAWTFGEMKLYRDTIDALIVSTKIDRDGKVVNVSGQPLEDILMHRDLLEIITEARASTIAKILNAVRTPIQVLSSGTQSDRLYCKVGKDTQPCEIMMLGSVIPALTKAGLFPVPEPEKFTGSIEGLKDELDKIKTIPYVGREWMPHMSHENCDLGFRESVMTCLKEMVVPLSFSIMDWMSSQADKCGVEATTELQQWRQQSKASSPMGV</sequence>
<evidence type="ECO:0000313" key="2">
    <source>
        <dbReference type="Proteomes" id="UP001153332"/>
    </source>
</evidence>
<keyword evidence="2" id="KW-1185">Reference proteome</keyword>
<protein>
    <submittedName>
        <fullName evidence="1">Uncharacterized protein</fullName>
    </submittedName>
</protein>
<gene>
    <name evidence="1" type="ORF">O1611_g4321</name>
</gene>
<dbReference type="Proteomes" id="UP001153332">
    <property type="component" value="Unassembled WGS sequence"/>
</dbReference>
<reference evidence="1" key="1">
    <citation type="submission" date="2022-12" db="EMBL/GenBank/DDBJ databases">
        <title>Genome Sequence of Lasiodiplodia mahajangana.</title>
        <authorList>
            <person name="Buettner E."/>
        </authorList>
    </citation>
    <scope>NUCLEOTIDE SEQUENCE</scope>
    <source>
        <strain evidence="1">VT137</strain>
    </source>
</reference>
<organism evidence="1 2">
    <name type="scientific">Lasiodiplodia mahajangana</name>
    <dbReference type="NCBI Taxonomy" id="1108764"/>
    <lineage>
        <taxon>Eukaryota</taxon>
        <taxon>Fungi</taxon>
        <taxon>Dikarya</taxon>
        <taxon>Ascomycota</taxon>
        <taxon>Pezizomycotina</taxon>
        <taxon>Dothideomycetes</taxon>
        <taxon>Dothideomycetes incertae sedis</taxon>
        <taxon>Botryosphaeriales</taxon>
        <taxon>Botryosphaeriaceae</taxon>
        <taxon>Lasiodiplodia</taxon>
    </lineage>
</organism>
<name>A0ACC2JPB5_9PEZI</name>
<accession>A0ACC2JPB5</accession>
<proteinExistence type="predicted"/>